<keyword evidence="2" id="KW-1185">Reference proteome</keyword>
<reference evidence="1 2" key="1">
    <citation type="submission" date="2016-03" db="EMBL/GenBank/DDBJ databases">
        <title>Comparative genomics of Pseudogymnoascus destructans, the fungus causing white-nose syndrome of bats.</title>
        <authorList>
            <person name="Palmer J.M."/>
            <person name="Drees K.P."/>
            <person name="Foster J.T."/>
            <person name="Lindner D.L."/>
        </authorList>
    </citation>
    <scope>NUCLEOTIDE SEQUENCE [LARGE SCALE GENOMIC DNA]</scope>
    <source>
        <strain evidence="1 2">UAMH 10579</strain>
    </source>
</reference>
<dbReference type="AlphaFoldDB" id="A0A2P2SWV1"/>
<gene>
    <name evidence="1" type="ORF">VE01_00292</name>
</gene>
<protein>
    <submittedName>
        <fullName evidence="1">Uncharacterized protein</fullName>
    </submittedName>
</protein>
<dbReference type="EMBL" id="KV460206">
    <property type="protein sequence ID" value="OBU01306.2"/>
    <property type="molecule type" value="Genomic_DNA"/>
</dbReference>
<dbReference type="GeneID" id="28833678"/>
<proteinExistence type="predicted"/>
<accession>A0A2P2SWV1</accession>
<dbReference type="RefSeq" id="XP_059320111.1">
    <property type="nucleotide sequence ID" value="XM_059463260.1"/>
</dbReference>
<organism evidence="1 2">
    <name type="scientific">Pseudogymnoascus verrucosus</name>
    <dbReference type="NCBI Taxonomy" id="342668"/>
    <lineage>
        <taxon>Eukaryota</taxon>
        <taxon>Fungi</taxon>
        <taxon>Dikarya</taxon>
        <taxon>Ascomycota</taxon>
        <taxon>Pezizomycotina</taxon>
        <taxon>Leotiomycetes</taxon>
        <taxon>Thelebolales</taxon>
        <taxon>Thelebolaceae</taxon>
        <taxon>Pseudogymnoascus</taxon>
    </lineage>
</organism>
<evidence type="ECO:0000313" key="1">
    <source>
        <dbReference type="EMBL" id="OBU01306.2"/>
    </source>
</evidence>
<reference evidence="2" key="2">
    <citation type="journal article" date="2018" name="Nat. Commun.">
        <title>Extreme sensitivity to ultraviolet light in the fungal pathogen causing white-nose syndrome of bats.</title>
        <authorList>
            <person name="Palmer J.M."/>
            <person name="Drees K.P."/>
            <person name="Foster J.T."/>
            <person name="Lindner D.L."/>
        </authorList>
    </citation>
    <scope>NUCLEOTIDE SEQUENCE [LARGE SCALE GENOMIC DNA]</scope>
    <source>
        <strain evidence="2">UAMH 10579</strain>
    </source>
</reference>
<name>A0A2P2SWV1_9PEZI</name>
<evidence type="ECO:0000313" key="2">
    <source>
        <dbReference type="Proteomes" id="UP000091956"/>
    </source>
</evidence>
<sequence length="888" mass="102468">MSDDSARELLKKLGISIKRFNTEALPIQHRETFNLIRSIRHRTLEDYSKDIASFQGNEPWREQTHDRVKWIACRAANLVNQRRNEAGWRSSLENDVFHRFRVEVACPTCRARIWKSELEAYNGLPYAEACKLDERRSRRKQCKCPLEQRPRDSYYDVGENLLFDDRAEELIVYGPLVEKIQLPNKKPDRIFGLKKTKAFAKILDVDGRDDEEDCRCSPFKYCTDPLLFPFLIIEAKQDTSVGFEKIETQTALPIWELLRLQDSIRAEVSGEPHSASPLVWFFANRGDSWRVYGCYVTQTEPKQYEILQLWDGCIAEKDNSLQLQLIIDYIADWARDIYRPSILRHLKSTVSKIAYDQVSLSNDSDIFSLASAYHLTRTISNWIPEPPPIIDVDETPEGMVCDPGPILHKDFLPIPIPNTERGSLRSASLFESRIFGLRLTKQNVKHMLEFSMGIYRDYKKAETMARDILKLFSRSDCIAMPETDLDFLEESWTGDVSAEARASTSSNSRTFYVFVEFSTFITNTWDIAKEISYLAVSKAALDELITVADFKKRPSGLISIALRARPCSHTVWRDAIECLRLGSPWEHFCAAITCTQLSVSSLPVRMRADYTPDTEALSFTSTSRNPRTHGTSQTPMRRIIERWHKYSRKQSTPKVQSVPRFSWEVNPEPHQLSFIRDLERTQVTSERQDHNIQICKRCRYVSNKSEEDHRFTPIVAPPIPEYGMVLVATLDLTTAPPTKHDICLIAFDIIPEIAGGSSALALVVDDLLQSGLIFHTIRHPLPPRYANELSSCDTIWNLPLPYRPVTNKQRYDVKNWSLELQGLEPVVWVSNGTGQQVDYWDNLQLLLHFMKQGLTWKDARVKVEDLVKISKRRSGFYWSDEYTRSLRN</sequence>
<dbReference type="Proteomes" id="UP000091956">
    <property type="component" value="Unassembled WGS sequence"/>
</dbReference>
<dbReference type="STRING" id="342668.A0A2P2SWV1"/>